<protein>
    <submittedName>
        <fullName evidence="2">Uncharacterized protein</fullName>
    </submittedName>
</protein>
<name>A0A8T0VHK3_PANVG</name>
<dbReference type="OrthoDB" id="1892673at2759"/>
<keyword evidence="3" id="KW-1185">Reference proteome</keyword>
<evidence type="ECO:0000256" key="1">
    <source>
        <dbReference type="SAM" id="MobiDB-lite"/>
    </source>
</evidence>
<accession>A0A8T0VHK3</accession>
<sequence length="99" mass="10178">MARSGAGEEWRRSADTKTSEAAVEASTRPPGCGAGEVPHQRARLPYGPGADRIVGAIGYLVLCQKARPGTPAAEVAKVAVGHGDPAAGRDPEKRARGGY</sequence>
<evidence type="ECO:0000313" key="2">
    <source>
        <dbReference type="EMBL" id="KAG2632804.1"/>
    </source>
</evidence>
<dbReference type="EMBL" id="CM029040">
    <property type="protein sequence ID" value="KAG2632804.1"/>
    <property type="molecule type" value="Genomic_DNA"/>
</dbReference>
<feature type="compositionally biased region" description="Basic and acidic residues" evidence="1">
    <location>
        <begin position="1"/>
        <end position="18"/>
    </location>
</feature>
<gene>
    <name evidence="2" type="ORF">PVAP13_2NG125500</name>
</gene>
<proteinExistence type="predicted"/>
<feature type="region of interest" description="Disordered" evidence="1">
    <location>
        <begin position="1"/>
        <end position="40"/>
    </location>
</feature>
<comment type="caution">
    <text evidence="2">The sequence shown here is derived from an EMBL/GenBank/DDBJ whole genome shotgun (WGS) entry which is preliminary data.</text>
</comment>
<organism evidence="2 3">
    <name type="scientific">Panicum virgatum</name>
    <name type="common">Blackwell switchgrass</name>
    <dbReference type="NCBI Taxonomy" id="38727"/>
    <lineage>
        <taxon>Eukaryota</taxon>
        <taxon>Viridiplantae</taxon>
        <taxon>Streptophyta</taxon>
        <taxon>Embryophyta</taxon>
        <taxon>Tracheophyta</taxon>
        <taxon>Spermatophyta</taxon>
        <taxon>Magnoliopsida</taxon>
        <taxon>Liliopsida</taxon>
        <taxon>Poales</taxon>
        <taxon>Poaceae</taxon>
        <taxon>PACMAD clade</taxon>
        <taxon>Panicoideae</taxon>
        <taxon>Panicodae</taxon>
        <taxon>Paniceae</taxon>
        <taxon>Panicinae</taxon>
        <taxon>Panicum</taxon>
        <taxon>Panicum sect. Hiantes</taxon>
    </lineage>
</organism>
<reference evidence="2" key="1">
    <citation type="submission" date="2020-05" db="EMBL/GenBank/DDBJ databases">
        <title>WGS assembly of Panicum virgatum.</title>
        <authorList>
            <person name="Lovell J.T."/>
            <person name="Jenkins J."/>
            <person name="Shu S."/>
            <person name="Juenger T.E."/>
            <person name="Schmutz J."/>
        </authorList>
    </citation>
    <scope>NUCLEOTIDE SEQUENCE</scope>
    <source>
        <strain evidence="2">AP13</strain>
    </source>
</reference>
<evidence type="ECO:0000313" key="3">
    <source>
        <dbReference type="Proteomes" id="UP000823388"/>
    </source>
</evidence>
<dbReference type="Proteomes" id="UP000823388">
    <property type="component" value="Chromosome 2N"/>
</dbReference>
<dbReference type="AlphaFoldDB" id="A0A8T0VHK3"/>